<feature type="region of interest" description="Disordered" evidence="9">
    <location>
        <begin position="317"/>
        <end position="408"/>
    </location>
</feature>
<feature type="binding site" evidence="7">
    <location>
        <position position="612"/>
    </location>
    <ligand>
        <name>ATP</name>
        <dbReference type="ChEBI" id="CHEBI:30616"/>
    </ligand>
</feature>
<protein>
    <recommendedName>
        <fullName evidence="10">Protein kinase domain-containing protein</fullName>
    </recommendedName>
</protein>
<accession>A0AAD5RKK9</accession>
<keyword evidence="4" id="KW-0418">Kinase</keyword>
<dbReference type="InterPro" id="IPR000719">
    <property type="entry name" value="Prot_kinase_dom"/>
</dbReference>
<dbReference type="PROSITE" id="PS50011">
    <property type="entry name" value="PROTEIN_KINASE_DOM"/>
    <property type="match status" value="1"/>
</dbReference>
<organism evidence="11 12">
    <name type="scientific">Zalerion maritima</name>
    <dbReference type="NCBI Taxonomy" id="339359"/>
    <lineage>
        <taxon>Eukaryota</taxon>
        <taxon>Fungi</taxon>
        <taxon>Dikarya</taxon>
        <taxon>Ascomycota</taxon>
        <taxon>Pezizomycotina</taxon>
        <taxon>Sordariomycetes</taxon>
        <taxon>Lulworthiomycetidae</taxon>
        <taxon>Lulworthiales</taxon>
        <taxon>Lulworthiaceae</taxon>
        <taxon>Zalerion</taxon>
    </lineage>
</organism>
<feature type="region of interest" description="Disordered" evidence="9">
    <location>
        <begin position="1"/>
        <end position="194"/>
    </location>
</feature>
<evidence type="ECO:0000256" key="7">
    <source>
        <dbReference type="PIRSR" id="PIRSR630616-2"/>
    </source>
</evidence>
<dbReference type="InterPro" id="IPR011009">
    <property type="entry name" value="Kinase-like_dom_sf"/>
</dbReference>
<feature type="compositionally biased region" description="Polar residues" evidence="9">
    <location>
        <begin position="1"/>
        <end position="10"/>
    </location>
</feature>
<keyword evidence="12" id="KW-1185">Reference proteome</keyword>
<dbReference type="EMBL" id="JAKWBI020000317">
    <property type="protein sequence ID" value="KAJ2896694.1"/>
    <property type="molecule type" value="Genomic_DNA"/>
</dbReference>
<evidence type="ECO:0000256" key="6">
    <source>
        <dbReference type="PIRSR" id="PIRSR630616-1"/>
    </source>
</evidence>
<evidence type="ECO:0000256" key="1">
    <source>
        <dbReference type="ARBA" id="ARBA00022527"/>
    </source>
</evidence>
<feature type="binding site" evidence="7">
    <location>
        <begin position="582"/>
        <end position="583"/>
    </location>
    <ligand>
        <name>ATP</name>
        <dbReference type="ChEBI" id="CHEBI:30616"/>
    </ligand>
</feature>
<sequence length="769" mass="83739">MASREPQTLSGDRVDKRFNAGPAKPDDSLTARENKDINFQNAASNNSLPVPNPFPGLSGPIQFRSTTIAPSPILATSHRNDDASGKVDSAISSTSGCLTRPPPTDAATTTSSLGLSSSSSSSSSSSTDDPDLDHYNPSPLGSGNRLRLQTNAAAFGSPRSRKNSFVNALSPGRPQGIARKSSAQSLRAGSRTPSVKAAIENSIGTASVASSTYPSPVISAMPDVTPLPSPLLSSDSPGPWRRLASNSSARPTSRDGLLPVPVMHDSVLISTNGESISAALANQAKRKVYAAIASEQGEAKPQSEVIHLATGAEGSLNTEQHSHQHGRNRSTSDYVPEPHQIPHRHTTVSGAHGKKPEIEQPVDTKMRREANLSEARGITATPTAMGKPPTPPPSESDSPSQRAVTKSKSECFEAYDRKDKKLRRWRAVKELGQGTFSKVMLATSQTHAAEEFDFESESQDGMLTPTMDSQLDRKTLVAIKICEHGPRGGASEDRIEMSLKRELDILRSINHPSLVNLKAWNIEPTRALLVLSYCPGGDLFDIASGYRHVLTPVLLRRIFSELVGAIRYLHGLRIVHRDIKLENVLVNLTPKELADSSINWLQYPYSVVTLADLGLSRRIADDEKLNTRCGSEDYAAPEVILGQPYDGRATDAWSLGVLLYALLETRLPFDPNPNMSDYHRMRSRTSHRIARVDWQWIKYVGDDGDHDANIPKFTKDGLLGAMEMTEELLKRARSRLTMDQVAEHDWVKGGIQVEAGLRFREEEEGEEVS</sequence>
<comment type="caution">
    <text evidence="11">The sequence shown here is derived from an EMBL/GenBank/DDBJ whole genome shotgun (WGS) entry which is preliminary data.</text>
</comment>
<name>A0AAD5RKK9_9PEZI</name>
<keyword evidence="1" id="KW-0723">Serine/threonine-protein kinase</keyword>
<feature type="compositionally biased region" description="Low complexity" evidence="9">
    <location>
        <begin position="105"/>
        <end position="127"/>
    </location>
</feature>
<evidence type="ECO:0000259" key="10">
    <source>
        <dbReference type="PROSITE" id="PS50011"/>
    </source>
</evidence>
<keyword evidence="3 7" id="KW-0547">Nucleotide-binding</keyword>
<evidence type="ECO:0000313" key="11">
    <source>
        <dbReference type="EMBL" id="KAJ2896694.1"/>
    </source>
</evidence>
<evidence type="ECO:0000256" key="4">
    <source>
        <dbReference type="ARBA" id="ARBA00022777"/>
    </source>
</evidence>
<gene>
    <name evidence="11" type="ORF">MKZ38_005294</name>
</gene>
<dbReference type="Proteomes" id="UP001201980">
    <property type="component" value="Unassembled WGS sequence"/>
</dbReference>
<evidence type="ECO:0000256" key="2">
    <source>
        <dbReference type="ARBA" id="ARBA00022679"/>
    </source>
</evidence>
<evidence type="ECO:0000313" key="12">
    <source>
        <dbReference type="Proteomes" id="UP001201980"/>
    </source>
</evidence>
<dbReference type="SMART" id="SM00220">
    <property type="entry name" value="S_TKc"/>
    <property type="match status" value="1"/>
</dbReference>
<dbReference type="PROSITE" id="PS00108">
    <property type="entry name" value="PROTEIN_KINASE_ST"/>
    <property type="match status" value="1"/>
</dbReference>
<feature type="compositionally biased region" description="Basic and acidic residues" evidence="9">
    <location>
        <begin position="12"/>
        <end position="36"/>
    </location>
</feature>
<dbReference type="FunFam" id="1.10.510.10:FF:000640">
    <property type="entry name" value="Serine/threonine-protein kinase PRR1"/>
    <property type="match status" value="1"/>
</dbReference>
<reference evidence="11" key="1">
    <citation type="submission" date="2022-07" db="EMBL/GenBank/DDBJ databases">
        <title>Draft genome sequence of Zalerion maritima ATCC 34329, a (micro)plastics degrading marine fungus.</title>
        <authorList>
            <person name="Paco A."/>
            <person name="Goncalves M.F.M."/>
            <person name="Rocha-Santos T.A.P."/>
            <person name="Alves A."/>
        </authorList>
    </citation>
    <scope>NUCLEOTIDE SEQUENCE</scope>
    <source>
        <strain evidence="11">ATCC 34329</strain>
    </source>
</reference>
<evidence type="ECO:0000256" key="9">
    <source>
        <dbReference type="SAM" id="MobiDB-lite"/>
    </source>
</evidence>
<dbReference type="GO" id="GO:0004674">
    <property type="term" value="F:protein serine/threonine kinase activity"/>
    <property type="evidence" value="ECO:0007669"/>
    <property type="project" value="UniProtKB-KW"/>
</dbReference>
<evidence type="ECO:0000256" key="3">
    <source>
        <dbReference type="ARBA" id="ARBA00022741"/>
    </source>
</evidence>
<dbReference type="Pfam" id="PF00069">
    <property type="entry name" value="Pkinase"/>
    <property type="match status" value="1"/>
</dbReference>
<dbReference type="GO" id="GO:0005524">
    <property type="term" value="F:ATP binding"/>
    <property type="evidence" value="ECO:0007669"/>
    <property type="project" value="UniProtKB-KW"/>
</dbReference>
<dbReference type="Gene3D" id="1.10.510.10">
    <property type="entry name" value="Transferase(Phosphotransferase) domain 1"/>
    <property type="match status" value="1"/>
</dbReference>
<proteinExistence type="predicted"/>
<evidence type="ECO:0000256" key="8">
    <source>
        <dbReference type="PIRSR" id="PIRSR630616-3"/>
    </source>
</evidence>
<keyword evidence="5 7" id="KW-0067">ATP-binding</keyword>
<feature type="region of interest" description="Disordered" evidence="9">
    <location>
        <begin position="228"/>
        <end position="258"/>
    </location>
</feature>
<dbReference type="SUPFAM" id="SSF56112">
    <property type="entry name" value="Protein kinase-like (PK-like)"/>
    <property type="match status" value="1"/>
</dbReference>
<feature type="compositionally biased region" description="Basic and acidic residues" evidence="9">
    <location>
        <begin position="354"/>
        <end position="371"/>
    </location>
</feature>
<feature type="active site" description="Proton acceptor" evidence="6">
    <location>
        <position position="578"/>
    </location>
</feature>
<keyword evidence="2" id="KW-0808">Transferase</keyword>
<evidence type="ECO:0000256" key="5">
    <source>
        <dbReference type="ARBA" id="ARBA00022840"/>
    </source>
</evidence>
<dbReference type="PANTHER" id="PTHR24350">
    <property type="entry name" value="SERINE/THREONINE-PROTEIN KINASE IAL-RELATED"/>
    <property type="match status" value="1"/>
</dbReference>
<feature type="compositionally biased region" description="Polar residues" evidence="9">
    <location>
        <begin position="181"/>
        <end position="193"/>
    </location>
</feature>
<dbReference type="AlphaFoldDB" id="A0AAD5RKK9"/>
<feature type="domain" description="Protein kinase" evidence="10">
    <location>
        <begin position="425"/>
        <end position="747"/>
    </location>
</feature>
<feature type="cross-link" description="Glycyl lysine isopeptide (Lys-Gly) (interchain with G-Cter in SUMO2)" evidence="8">
    <location>
        <position position="580"/>
    </location>
</feature>
<dbReference type="InterPro" id="IPR008271">
    <property type="entry name" value="Ser/Thr_kinase_AS"/>
</dbReference>
<feature type="compositionally biased region" description="Polar residues" evidence="9">
    <location>
        <begin position="37"/>
        <end position="49"/>
    </location>
</feature>
<dbReference type="InterPro" id="IPR030616">
    <property type="entry name" value="Aur-like"/>
</dbReference>